<comment type="caution">
    <text evidence="4">The sequence shown here is derived from an EMBL/GenBank/DDBJ whole genome shotgun (WGS) entry which is preliminary data.</text>
</comment>
<keyword evidence="3" id="KW-0456">Lyase</keyword>
<feature type="active site" description="Proton donor" evidence="1">
    <location>
        <position position="84"/>
    </location>
</feature>
<comment type="similarity">
    <text evidence="3">Belongs to the class II fructose-bisphosphate aldolase family.</text>
</comment>
<dbReference type="EMBL" id="PTQR01000126">
    <property type="protein sequence ID" value="TKX18845.1"/>
    <property type="molecule type" value="Genomic_DNA"/>
</dbReference>
<comment type="catalytic activity">
    <reaction evidence="3">
        <text>beta-D-fructose 1,6-bisphosphate = D-glyceraldehyde 3-phosphate + dihydroxyacetone phosphate</text>
        <dbReference type="Rhea" id="RHEA:14729"/>
        <dbReference type="ChEBI" id="CHEBI:32966"/>
        <dbReference type="ChEBI" id="CHEBI:57642"/>
        <dbReference type="ChEBI" id="CHEBI:59776"/>
        <dbReference type="EC" id="4.1.2.13"/>
    </reaction>
</comment>
<keyword evidence="2 3" id="KW-0479">Metal-binding</keyword>
<dbReference type="InterPro" id="IPR013785">
    <property type="entry name" value="Aldolase_TIM"/>
</dbReference>
<dbReference type="Pfam" id="PF01116">
    <property type="entry name" value="F_bP_aldolase"/>
    <property type="match status" value="1"/>
</dbReference>
<organism evidence="4 5">
    <name type="scientific">Elsinoe australis</name>
    <dbReference type="NCBI Taxonomy" id="40998"/>
    <lineage>
        <taxon>Eukaryota</taxon>
        <taxon>Fungi</taxon>
        <taxon>Dikarya</taxon>
        <taxon>Ascomycota</taxon>
        <taxon>Pezizomycotina</taxon>
        <taxon>Dothideomycetes</taxon>
        <taxon>Dothideomycetidae</taxon>
        <taxon>Myriangiales</taxon>
        <taxon>Elsinoaceae</taxon>
        <taxon>Elsinoe</taxon>
    </lineage>
</organism>
<dbReference type="Proteomes" id="UP000308133">
    <property type="component" value="Unassembled WGS sequence"/>
</dbReference>
<protein>
    <recommendedName>
        <fullName evidence="3">Fructose-bisphosphate aldolase</fullName>
        <shortName evidence="3">FBP aldolase</shortName>
        <ecNumber evidence="3">4.1.2.13</ecNumber>
    </recommendedName>
</protein>
<dbReference type="SUPFAM" id="SSF51569">
    <property type="entry name" value="Aldolase"/>
    <property type="match status" value="1"/>
</dbReference>
<dbReference type="PIRSF" id="PIRSF001359">
    <property type="entry name" value="F_bP_aldolase_II"/>
    <property type="match status" value="1"/>
</dbReference>
<reference evidence="4 5" key="1">
    <citation type="submission" date="2018-02" db="EMBL/GenBank/DDBJ databases">
        <title>Draft genome sequences of Elsinoe sp., causing black scab on jojoba.</title>
        <authorList>
            <person name="Stodart B."/>
            <person name="Jeffress S."/>
            <person name="Ash G."/>
            <person name="Arun Chinnappa K."/>
        </authorList>
    </citation>
    <scope>NUCLEOTIDE SEQUENCE [LARGE SCALE GENOMIC DNA]</scope>
    <source>
        <strain evidence="4 5">Hillstone_2</strain>
    </source>
</reference>
<accession>A0A4U7APK8</accession>
<dbReference type="PANTHER" id="PTHR30304:SF0">
    <property type="entry name" value="D-TAGATOSE-1,6-BISPHOSPHATE ALDOLASE SUBUNIT GATY-RELATED"/>
    <property type="match status" value="1"/>
</dbReference>
<feature type="binding site" evidence="2">
    <location>
        <position position="183"/>
    </location>
    <ligand>
        <name>Zn(2+)</name>
        <dbReference type="ChEBI" id="CHEBI:29105"/>
        <label>1</label>
        <note>catalytic</note>
    </ligand>
</feature>
<dbReference type="InterPro" id="IPR000771">
    <property type="entry name" value="FBA_II"/>
</dbReference>
<gene>
    <name evidence="4" type="ORF">C1H76_9106</name>
</gene>
<evidence type="ECO:0000256" key="1">
    <source>
        <dbReference type="PIRSR" id="PIRSR001359-1"/>
    </source>
</evidence>
<keyword evidence="2 3" id="KW-0862">Zinc</keyword>
<comment type="function">
    <text evidence="3">Catalyzes the aldol condensation of dihydroxyacetone phosphate (DHAP or glycerone-phosphate) with glyceraldehyde 3-phosphate (G3P) to form fructose 1,6-bisphosphate (FBP) in gluconeogenesis and the reverse reaction in glycolysis.</text>
</comment>
<dbReference type="Gene3D" id="3.20.20.70">
    <property type="entry name" value="Aldolase class I"/>
    <property type="match status" value="1"/>
</dbReference>
<keyword evidence="3" id="KW-0324">Glycolysis</keyword>
<feature type="binding site" evidence="2">
    <location>
        <position position="85"/>
    </location>
    <ligand>
        <name>Zn(2+)</name>
        <dbReference type="ChEBI" id="CHEBI:29105"/>
        <label>1</label>
        <note>catalytic</note>
    </ligand>
</feature>
<feature type="binding site" evidence="2">
    <location>
        <position position="107"/>
    </location>
    <ligand>
        <name>Zn(2+)</name>
        <dbReference type="ChEBI" id="CHEBI:29105"/>
        <label>2</label>
    </ligand>
</feature>
<evidence type="ECO:0000256" key="2">
    <source>
        <dbReference type="PIRSR" id="PIRSR001359-3"/>
    </source>
</evidence>
<dbReference type="GO" id="GO:0004332">
    <property type="term" value="F:fructose-bisphosphate aldolase activity"/>
    <property type="evidence" value="ECO:0007669"/>
    <property type="project" value="UniProtKB-EC"/>
</dbReference>
<proteinExistence type="inferred from homology"/>
<dbReference type="InterPro" id="IPR050246">
    <property type="entry name" value="Class_II_FBP_aldolase"/>
</dbReference>
<dbReference type="EC" id="4.1.2.13" evidence="3"/>
<dbReference type="AlphaFoldDB" id="A0A4U7APK8"/>
<evidence type="ECO:0000256" key="3">
    <source>
        <dbReference type="RuleBase" id="RU366023"/>
    </source>
</evidence>
<comment type="pathway">
    <text evidence="3">Carbohydrate degradation; glycolysis; D-glyceraldehyde 3-phosphate and glycerone phosphate from D-glucose: step 4/4.</text>
</comment>
<name>A0A4U7APK8_9PEZI</name>
<evidence type="ECO:0000313" key="5">
    <source>
        <dbReference type="Proteomes" id="UP000308133"/>
    </source>
</evidence>
<dbReference type="GO" id="GO:0006096">
    <property type="term" value="P:glycolytic process"/>
    <property type="evidence" value="ECO:0007669"/>
    <property type="project" value="UniProtKB-UniPathway"/>
</dbReference>
<dbReference type="GO" id="GO:0008270">
    <property type="term" value="F:zinc ion binding"/>
    <property type="evidence" value="ECO:0007669"/>
    <property type="project" value="UniProtKB-UniRule"/>
</dbReference>
<feature type="binding site" evidence="2">
    <location>
        <position position="137"/>
    </location>
    <ligand>
        <name>Zn(2+)</name>
        <dbReference type="ChEBI" id="CHEBI:29105"/>
        <label>2</label>
    </ligand>
</feature>
<evidence type="ECO:0000313" key="4">
    <source>
        <dbReference type="EMBL" id="TKX18845.1"/>
    </source>
</evidence>
<comment type="cofactor">
    <cofactor evidence="2 3">
        <name>Zn(2+)</name>
        <dbReference type="ChEBI" id="CHEBI:29105"/>
    </cofactor>
    <text evidence="2 3">Binds 2 Zn(2+) ions per subunit. One is catalytic and the other provides a structural contribution.</text>
</comment>
<dbReference type="PANTHER" id="PTHR30304">
    <property type="entry name" value="D-TAGATOSE-1,6-BISPHOSPHATE ALDOLASE"/>
    <property type="match status" value="1"/>
</dbReference>
<feature type="binding site" evidence="2">
    <location>
        <position position="214"/>
    </location>
    <ligand>
        <name>Zn(2+)</name>
        <dbReference type="ChEBI" id="CHEBI:29105"/>
        <label>1</label>
        <note>catalytic</note>
    </ligand>
</feature>
<sequence>MTLNPNSNKSLQILEAAAKGKYGVLAAIAYNIEHVTALVRAAESKRSPLMLLLFPSTLKQLPSLVWAASAAAKSASVPISLHLDHAQDELQIREVVEHLPFDSIMVDMSHYDHEENLAKTKTLTHLCHEKGIAVEAESGRINGGEDGIIDTGELEALFTTPAEVEDFIAAGVDLLAPSIGNIHGDYGPSGPQLDFKRLGDVNNQLNGRAHMALHGTNDFSVEIMRRCIQAGVVKVNANKLLLDGWNKFLPENANKPLTQLMSEGMDVFQKDIERWMDICGSSGTAS</sequence>
<dbReference type="UniPathway" id="UPA00109">
    <property type="reaction ID" value="UER00183"/>
</dbReference>